<reference evidence="5 6" key="1">
    <citation type="submission" date="2018-06" db="EMBL/GenBank/DDBJ databases">
        <authorList>
            <consortium name="IHU Genomes"/>
        </authorList>
    </citation>
    <scope>NUCLEOTIDE SEQUENCE [LARGE SCALE GENOMIC DNA]</scope>
    <source>
        <strain evidence="5 6">NEC25</strain>
    </source>
</reference>
<organism evidence="5 6">
    <name type="scientific">Clostridium neonatale</name>
    <dbReference type="NCBI Taxonomy" id="137838"/>
    <lineage>
        <taxon>Bacteria</taxon>
        <taxon>Bacillati</taxon>
        <taxon>Bacillota</taxon>
        <taxon>Clostridia</taxon>
        <taxon>Eubacteriales</taxon>
        <taxon>Clostridiaceae</taxon>
        <taxon>Clostridium</taxon>
    </lineage>
</organism>
<accession>A0A650MSI8</accession>
<reference evidence="4" key="2">
    <citation type="submission" date="2021-10" db="EMBL/GenBank/DDBJ databases">
        <authorList>
            <person name="Mesa V."/>
        </authorList>
    </citation>
    <scope>NUCLEOTIDE SEQUENCE</scope>
    <source>
        <strain evidence="4">CC3_PB</strain>
    </source>
</reference>
<dbReference type="PANTHER" id="PTHR37829">
    <property type="entry name" value="PHAGE-LIKE ELEMENT PBSX PROTEIN XKDT"/>
    <property type="match status" value="1"/>
</dbReference>
<dbReference type="Proteomes" id="UP000789738">
    <property type="component" value="Unassembled WGS sequence"/>
</dbReference>
<dbReference type="InterPro" id="IPR058530">
    <property type="entry name" value="Baseplate_J-like_C"/>
</dbReference>
<dbReference type="EMBL" id="CAKJVE010000004">
    <property type="protein sequence ID" value="CAG9703836.1"/>
    <property type="molecule type" value="Genomic_DNA"/>
</dbReference>
<evidence type="ECO:0000313" key="5">
    <source>
        <dbReference type="EMBL" id="VCT85434.1"/>
    </source>
</evidence>
<dbReference type="EMBL" id="UWJD01000002">
    <property type="protein sequence ID" value="VCT85434.1"/>
    <property type="molecule type" value="Genomic_DNA"/>
</dbReference>
<protein>
    <recommendedName>
        <fullName evidence="7">Baseplate protein J-like domain-containing protein</fullName>
    </recommendedName>
</protein>
<dbReference type="GeneID" id="68878501"/>
<evidence type="ECO:0000313" key="4">
    <source>
        <dbReference type="EMBL" id="CAG9703836.1"/>
    </source>
</evidence>
<evidence type="ECO:0000313" key="6">
    <source>
        <dbReference type="Proteomes" id="UP000431451"/>
    </source>
</evidence>
<feature type="domain" description="Baseplate J-like central" evidence="2">
    <location>
        <begin position="183"/>
        <end position="253"/>
    </location>
</feature>
<dbReference type="RefSeq" id="WP_159116690.1">
    <property type="nucleotide sequence ID" value="NZ_CAKJVE010000004.1"/>
</dbReference>
<feature type="domain" description="Baseplate J-like C-terminal" evidence="3">
    <location>
        <begin position="260"/>
        <end position="343"/>
    </location>
</feature>
<evidence type="ECO:0000256" key="1">
    <source>
        <dbReference type="ARBA" id="ARBA00038087"/>
    </source>
</evidence>
<gene>
    <name evidence="4" type="ORF">CNEO_40826</name>
    <name evidence="5" type="ORF">CNEONATNEC25_03035</name>
</gene>
<evidence type="ECO:0008006" key="7">
    <source>
        <dbReference type="Google" id="ProtNLM"/>
    </source>
</evidence>
<dbReference type="InterPro" id="IPR052399">
    <property type="entry name" value="Phage_Baseplate_Assmbl_Protein"/>
</dbReference>
<evidence type="ECO:0000259" key="3">
    <source>
        <dbReference type="Pfam" id="PF26079"/>
    </source>
</evidence>
<dbReference type="AlphaFoldDB" id="A0A650MSI8"/>
<dbReference type="PANTHER" id="PTHR37829:SF3">
    <property type="entry name" value="PROTEIN JAYE-RELATED"/>
    <property type="match status" value="1"/>
</dbReference>
<sequence>MFYEDEKDILKEMMNQVTNDIDKRENSSLVYNALAPTAMQISKLRYDMDRFLNYAFADPNIPDEYLDNKCRDFGINRKKATYAIKLGTFKDEDSNLIDIPLNSRFSIDKLFYKAIEKIEEGKYKMECETVGITGNSPIGDLLPVEYIEKLASAAIGEVISEGTDIENNLSLFNRLMIKVQTPATSGNVYDYLNWALSVEGVGNALVKPLWNGNGTVKVLITNSENRAPTDELVKKVRDVIEENRPIGATVTVAPIQETNITISCTLLLEKNYNIESIKENISANVKNYFNKINLKSTIIRYNRVVNCILEVEGVIDYTEITVNSNKENIDLGENNIPILESVVAMVAT</sequence>
<proteinExistence type="inferred from homology"/>
<dbReference type="Proteomes" id="UP000431451">
    <property type="component" value="Unassembled WGS sequence"/>
</dbReference>
<evidence type="ECO:0000259" key="2">
    <source>
        <dbReference type="Pfam" id="PF26078"/>
    </source>
</evidence>
<dbReference type="Pfam" id="PF26079">
    <property type="entry name" value="Baseplate_J_C"/>
    <property type="match status" value="1"/>
</dbReference>
<dbReference type="InterPro" id="IPR058531">
    <property type="entry name" value="Baseplate_J_M"/>
</dbReference>
<name>A0A650MSI8_9CLOT</name>
<dbReference type="Pfam" id="PF26078">
    <property type="entry name" value="Baseplate_J_M"/>
    <property type="match status" value="1"/>
</dbReference>
<comment type="similarity">
    <text evidence="1">Belongs to the Mu gp47/PBSX XkdT family.</text>
</comment>